<reference evidence="1 2" key="1">
    <citation type="submission" date="2018-06" db="EMBL/GenBank/DDBJ databases">
        <title>Genomic Encyclopedia of Type Strains, Phase IV (KMG-IV): sequencing the most valuable type-strain genomes for metagenomic binning, comparative biology and taxonomic classification.</title>
        <authorList>
            <person name="Goeker M."/>
        </authorList>
    </citation>
    <scope>NUCLEOTIDE SEQUENCE [LARGE SCALE GENOMIC DNA]</scope>
    <source>
        <strain evidence="1 2">DSM 22112</strain>
    </source>
</reference>
<sequence>MHKVSAQGGLNIYILMIVKLNIIINRFHSHIILNIDYKKNIYIISFDNLTVFLSLKEHANS</sequence>
<name>A0A366I216_9FIRM</name>
<evidence type="ECO:0000313" key="2">
    <source>
        <dbReference type="Proteomes" id="UP000253490"/>
    </source>
</evidence>
<evidence type="ECO:0000313" key="1">
    <source>
        <dbReference type="EMBL" id="RBP59686.1"/>
    </source>
</evidence>
<dbReference type="Proteomes" id="UP000253490">
    <property type="component" value="Unassembled WGS sequence"/>
</dbReference>
<gene>
    <name evidence="1" type="ORF">DES36_11837</name>
</gene>
<dbReference type="AlphaFoldDB" id="A0A366I216"/>
<dbReference type="EMBL" id="QNRX01000018">
    <property type="protein sequence ID" value="RBP59686.1"/>
    <property type="molecule type" value="Genomic_DNA"/>
</dbReference>
<accession>A0A366I216</accession>
<proteinExistence type="predicted"/>
<comment type="caution">
    <text evidence="1">The sequence shown here is derived from an EMBL/GenBank/DDBJ whole genome shotgun (WGS) entry which is preliminary data.</text>
</comment>
<organism evidence="1 2">
    <name type="scientific">Alkalibaculum bacchi</name>
    <dbReference type="NCBI Taxonomy" id="645887"/>
    <lineage>
        <taxon>Bacteria</taxon>
        <taxon>Bacillati</taxon>
        <taxon>Bacillota</taxon>
        <taxon>Clostridia</taxon>
        <taxon>Eubacteriales</taxon>
        <taxon>Eubacteriaceae</taxon>
        <taxon>Alkalibaculum</taxon>
    </lineage>
</organism>
<keyword evidence="2" id="KW-1185">Reference proteome</keyword>
<protein>
    <submittedName>
        <fullName evidence="1">Uncharacterized protein</fullName>
    </submittedName>
</protein>